<accession>A0ABQ9X2S0</accession>
<comment type="caution">
    <text evidence="1">The sequence shown here is derived from an EMBL/GenBank/DDBJ whole genome shotgun (WGS) entry which is preliminary data.</text>
</comment>
<dbReference type="EMBL" id="JARBJD010000239">
    <property type="protein sequence ID" value="KAK2946064.1"/>
    <property type="molecule type" value="Genomic_DNA"/>
</dbReference>
<organism evidence="1 2">
    <name type="scientific">Blattamonas nauphoetae</name>
    <dbReference type="NCBI Taxonomy" id="2049346"/>
    <lineage>
        <taxon>Eukaryota</taxon>
        <taxon>Metamonada</taxon>
        <taxon>Preaxostyla</taxon>
        <taxon>Oxymonadida</taxon>
        <taxon>Blattamonas</taxon>
    </lineage>
</organism>
<gene>
    <name evidence="1" type="ORF">BLNAU_19023</name>
</gene>
<dbReference type="Proteomes" id="UP001281761">
    <property type="component" value="Unassembled WGS sequence"/>
</dbReference>
<evidence type="ECO:0000313" key="2">
    <source>
        <dbReference type="Proteomes" id="UP001281761"/>
    </source>
</evidence>
<reference evidence="1 2" key="1">
    <citation type="journal article" date="2022" name="bioRxiv">
        <title>Genomics of Preaxostyla Flagellates Illuminates Evolutionary Transitions and the Path Towards Mitochondrial Loss.</title>
        <authorList>
            <person name="Novak L.V.F."/>
            <person name="Treitli S.C."/>
            <person name="Pyrih J."/>
            <person name="Halakuc P."/>
            <person name="Pipaliya S.V."/>
            <person name="Vacek V."/>
            <person name="Brzon O."/>
            <person name="Soukal P."/>
            <person name="Eme L."/>
            <person name="Dacks J.B."/>
            <person name="Karnkowska A."/>
            <person name="Elias M."/>
            <person name="Hampl V."/>
        </authorList>
    </citation>
    <scope>NUCLEOTIDE SEQUENCE [LARGE SCALE GENOMIC DNA]</scope>
    <source>
        <strain evidence="1">NAU3</strain>
        <tissue evidence="1">Gut</tissue>
    </source>
</reference>
<sequence>MPTQAKNNLTGTGRYLRLLFTHNELDSAKLFPINEAISLKPVVSEAEAQICRSTRRSDINSLFSTIHLILFFQHLNIDIISCFFGLRSPLGVFNIQRSTRLTDPGLIRSNHRHNE</sequence>
<evidence type="ECO:0000313" key="1">
    <source>
        <dbReference type="EMBL" id="KAK2946064.1"/>
    </source>
</evidence>
<proteinExistence type="predicted"/>
<evidence type="ECO:0008006" key="3">
    <source>
        <dbReference type="Google" id="ProtNLM"/>
    </source>
</evidence>
<name>A0ABQ9X2S0_9EUKA</name>
<keyword evidence="2" id="KW-1185">Reference proteome</keyword>
<protein>
    <recommendedName>
        <fullName evidence="3">Transposase</fullName>
    </recommendedName>
</protein>